<reference evidence="1 2" key="2">
    <citation type="submission" date="2017-09" db="EMBL/GenBank/DDBJ databases">
        <title>Bacillus patelloidae sp. nov., isolated from the intestinal tract of a marine limpet.</title>
        <authorList>
            <person name="Liu R."/>
            <person name="Dong C."/>
            <person name="Shao Z."/>
        </authorList>
    </citation>
    <scope>NUCLEOTIDE SEQUENCE [LARGE SCALE GENOMIC DNA]</scope>
    <source>
        <strain evidence="1 2">SA5d-4</strain>
    </source>
</reference>
<dbReference type="InterPro" id="IPR000150">
    <property type="entry name" value="Cof"/>
</dbReference>
<dbReference type="InterPro" id="IPR023214">
    <property type="entry name" value="HAD_sf"/>
</dbReference>
<dbReference type="Gene3D" id="3.40.50.1000">
    <property type="entry name" value="HAD superfamily/HAD-like"/>
    <property type="match status" value="1"/>
</dbReference>
<dbReference type="Gene3D" id="3.30.1240.10">
    <property type="match status" value="1"/>
</dbReference>
<dbReference type="NCBIfam" id="TIGR00099">
    <property type="entry name" value="Cof-subfamily"/>
    <property type="match status" value="1"/>
</dbReference>
<dbReference type="PANTHER" id="PTHR10000">
    <property type="entry name" value="PHOSPHOSERINE PHOSPHATASE"/>
    <property type="match status" value="1"/>
</dbReference>
<proteinExistence type="predicted"/>
<dbReference type="PANTHER" id="PTHR10000:SF50">
    <property type="entry name" value="STRESS RESPONSE PROTEIN YHAX"/>
    <property type="match status" value="1"/>
</dbReference>
<dbReference type="GO" id="GO:0000287">
    <property type="term" value="F:magnesium ion binding"/>
    <property type="evidence" value="ECO:0007669"/>
    <property type="project" value="TreeGrafter"/>
</dbReference>
<dbReference type="AlphaFoldDB" id="A0A263BWP9"/>
<evidence type="ECO:0000313" key="2">
    <source>
        <dbReference type="Proteomes" id="UP000217083"/>
    </source>
</evidence>
<reference evidence="2" key="1">
    <citation type="submission" date="2017-08" db="EMBL/GenBank/DDBJ databases">
        <authorList>
            <person name="Huang Z."/>
        </authorList>
    </citation>
    <scope>NUCLEOTIDE SEQUENCE [LARGE SCALE GENOMIC DNA]</scope>
    <source>
        <strain evidence="2">SA5d-4</strain>
    </source>
</reference>
<dbReference type="Proteomes" id="UP000217083">
    <property type="component" value="Unassembled WGS sequence"/>
</dbReference>
<gene>
    <name evidence="1" type="ORF">CIB95_00710</name>
</gene>
<dbReference type="CDD" id="cd07516">
    <property type="entry name" value="HAD_Pase"/>
    <property type="match status" value="1"/>
</dbReference>
<dbReference type="SUPFAM" id="SSF56784">
    <property type="entry name" value="HAD-like"/>
    <property type="match status" value="1"/>
</dbReference>
<keyword evidence="2" id="KW-1185">Reference proteome</keyword>
<dbReference type="NCBIfam" id="TIGR01484">
    <property type="entry name" value="HAD-SF-IIB"/>
    <property type="match status" value="1"/>
</dbReference>
<dbReference type="Pfam" id="PF08282">
    <property type="entry name" value="Hydrolase_3"/>
    <property type="match status" value="1"/>
</dbReference>
<organism evidence="1 2">
    <name type="scientific">Lottiidibacillus patelloidae</name>
    <dbReference type="NCBI Taxonomy" id="2670334"/>
    <lineage>
        <taxon>Bacteria</taxon>
        <taxon>Bacillati</taxon>
        <taxon>Bacillota</taxon>
        <taxon>Bacilli</taxon>
        <taxon>Bacillales</taxon>
        <taxon>Bacillaceae</taxon>
        <taxon>Lottiidibacillus</taxon>
    </lineage>
</organism>
<dbReference type="RefSeq" id="WP_094920540.1">
    <property type="nucleotide sequence ID" value="NZ_NPIA01000001.1"/>
</dbReference>
<dbReference type="EMBL" id="NPIA01000001">
    <property type="protein sequence ID" value="OZM58134.1"/>
    <property type="molecule type" value="Genomic_DNA"/>
</dbReference>
<accession>A0A263BWP9</accession>
<comment type="caution">
    <text evidence="1">The sequence shown here is derived from an EMBL/GenBank/DDBJ whole genome shotgun (WGS) entry which is preliminary data.</text>
</comment>
<name>A0A263BWP9_9BACI</name>
<evidence type="ECO:0000313" key="1">
    <source>
        <dbReference type="EMBL" id="OZM58134.1"/>
    </source>
</evidence>
<dbReference type="GO" id="GO:0016791">
    <property type="term" value="F:phosphatase activity"/>
    <property type="evidence" value="ECO:0007669"/>
    <property type="project" value="UniProtKB-ARBA"/>
</dbReference>
<dbReference type="InterPro" id="IPR036412">
    <property type="entry name" value="HAD-like_sf"/>
</dbReference>
<sequence>MIYRMLALNIDGTLLRSNGRLTRETKESIEYVANKGVYITLVSSRNFQSTKKIAKALKVNTALITHSGAFIASNIDEPIYERRIDHNTVYDLVALSENYPCQVRIVHEKYSLINRQKDYMMAKFILGYGDPVFYPIRYVESLTEQLQEEPVSPPNIDIYFPHEKDMADFKKHCEEQFSGISILNKDEQTLVIIPSSVSRNKSLQLLAKQLNIPYDEVVAVGNSNADIEMIKNVGLGVAMGHAPKELKEAANWVTRSNDQNGVPYMVKEVFRKQLRVQL</sequence>
<dbReference type="GO" id="GO:0005829">
    <property type="term" value="C:cytosol"/>
    <property type="evidence" value="ECO:0007669"/>
    <property type="project" value="TreeGrafter"/>
</dbReference>
<dbReference type="InterPro" id="IPR006379">
    <property type="entry name" value="HAD-SF_hydro_IIB"/>
</dbReference>
<protein>
    <submittedName>
        <fullName evidence="1">Haloacid dehalogenase</fullName>
    </submittedName>
</protein>